<reference evidence="1" key="1">
    <citation type="submission" date="2018-05" db="EMBL/GenBank/DDBJ databases">
        <authorList>
            <person name="Lanie J.A."/>
            <person name="Ng W.-L."/>
            <person name="Kazmierczak K.M."/>
            <person name="Andrzejewski T.M."/>
            <person name="Davidsen T.M."/>
            <person name="Wayne K.J."/>
            <person name="Tettelin H."/>
            <person name="Glass J.I."/>
            <person name="Rusch D."/>
            <person name="Podicherti R."/>
            <person name="Tsui H.-C.T."/>
            <person name="Winkler M.E."/>
        </authorList>
    </citation>
    <scope>NUCLEOTIDE SEQUENCE</scope>
</reference>
<dbReference type="AlphaFoldDB" id="A0A382RKK9"/>
<gene>
    <name evidence="1" type="ORF">METZ01_LOCUS351088</name>
</gene>
<name>A0A382RKK9_9ZZZZ</name>
<feature type="non-terminal residue" evidence="1">
    <location>
        <position position="1"/>
    </location>
</feature>
<proteinExistence type="predicted"/>
<feature type="non-terminal residue" evidence="1">
    <location>
        <position position="27"/>
    </location>
</feature>
<accession>A0A382RKK9</accession>
<sequence>VINIFAVEPPQGTPNTVPKFPISWPLQ</sequence>
<organism evidence="1">
    <name type="scientific">marine metagenome</name>
    <dbReference type="NCBI Taxonomy" id="408172"/>
    <lineage>
        <taxon>unclassified sequences</taxon>
        <taxon>metagenomes</taxon>
        <taxon>ecological metagenomes</taxon>
    </lineage>
</organism>
<dbReference type="EMBL" id="UINC01122430">
    <property type="protein sequence ID" value="SVC98234.1"/>
    <property type="molecule type" value="Genomic_DNA"/>
</dbReference>
<protein>
    <submittedName>
        <fullName evidence="1">Uncharacterized protein</fullName>
    </submittedName>
</protein>
<evidence type="ECO:0000313" key="1">
    <source>
        <dbReference type="EMBL" id="SVC98234.1"/>
    </source>
</evidence>